<evidence type="ECO:0000313" key="1">
    <source>
        <dbReference type="EMBL" id="CAI8602077.1"/>
    </source>
</evidence>
<protein>
    <recommendedName>
        <fullName evidence="3">RRM domain-containing protein</fullName>
    </recommendedName>
</protein>
<evidence type="ECO:0000313" key="2">
    <source>
        <dbReference type="Proteomes" id="UP001157006"/>
    </source>
</evidence>
<keyword evidence="2" id="KW-1185">Reference proteome</keyword>
<accession>A0AAV0ZVM7</accession>
<proteinExistence type="predicted"/>
<gene>
    <name evidence="1" type="ORF">VFH_III023240</name>
</gene>
<evidence type="ECO:0008006" key="3">
    <source>
        <dbReference type="Google" id="ProtNLM"/>
    </source>
</evidence>
<dbReference type="PANTHER" id="PTHR33527:SF28">
    <property type="entry name" value="GB|AAD43168.1"/>
    <property type="match status" value="1"/>
</dbReference>
<organism evidence="1 2">
    <name type="scientific">Vicia faba</name>
    <name type="common">Broad bean</name>
    <name type="synonym">Faba vulgaris</name>
    <dbReference type="NCBI Taxonomy" id="3906"/>
    <lineage>
        <taxon>Eukaryota</taxon>
        <taxon>Viridiplantae</taxon>
        <taxon>Streptophyta</taxon>
        <taxon>Embryophyta</taxon>
        <taxon>Tracheophyta</taxon>
        <taxon>Spermatophyta</taxon>
        <taxon>Magnoliopsida</taxon>
        <taxon>eudicotyledons</taxon>
        <taxon>Gunneridae</taxon>
        <taxon>Pentapetalae</taxon>
        <taxon>rosids</taxon>
        <taxon>fabids</taxon>
        <taxon>Fabales</taxon>
        <taxon>Fabaceae</taxon>
        <taxon>Papilionoideae</taxon>
        <taxon>50 kb inversion clade</taxon>
        <taxon>NPAAA clade</taxon>
        <taxon>Hologalegina</taxon>
        <taxon>IRL clade</taxon>
        <taxon>Fabeae</taxon>
        <taxon>Vicia</taxon>
    </lineage>
</organism>
<reference evidence="1 2" key="1">
    <citation type="submission" date="2023-01" db="EMBL/GenBank/DDBJ databases">
        <authorList>
            <person name="Kreplak J."/>
        </authorList>
    </citation>
    <scope>NUCLEOTIDE SEQUENCE [LARGE SCALE GENOMIC DNA]</scope>
</reference>
<sequence length="360" mass="41339">MNFILPTSLPNPDPGFNVVVTKEEFNLFHSVDRQLFSRLVMELGRETSESINVMAFIMWVERKSKDYNLVAKILQRWPDLMVRNLADEIVVVLSCIESSEYRPNASSSESKLLLIQHILRHDVTLKYFHEKRLNVITEVTKFINDVCVRAFSDIIEQAYYERAVKEQELYLANVYAAAATATDTSPPHQIQSPQIMYYAPPNAVPVVAQQVNLAPPPQFNNNGQDINEILSNLNLDDIYSPDTGIVSPPDNQINPIDDRTLFITFSKGYPISQNELTEFFTRKCGDIIERLIMQEANPGEQPLYARLVVRPDAINVIDHFLEYQTRMKFAINGKHVWARKYIHKPLYANPFEAGPSRYFP</sequence>
<name>A0AAV0ZVM7_VICFA</name>
<dbReference type="AlphaFoldDB" id="A0AAV0ZVM7"/>
<dbReference type="PANTHER" id="PTHR33527">
    <property type="entry name" value="OS07G0274300 PROTEIN"/>
    <property type="match status" value="1"/>
</dbReference>
<dbReference type="Proteomes" id="UP001157006">
    <property type="component" value="Chromosome 3"/>
</dbReference>
<dbReference type="EMBL" id="OX451738">
    <property type="protein sequence ID" value="CAI8602077.1"/>
    <property type="molecule type" value="Genomic_DNA"/>
</dbReference>